<dbReference type="Proteomes" id="UP001054857">
    <property type="component" value="Unassembled WGS sequence"/>
</dbReference>
<name>A0AAD3DM80_9CHLO</name>
<keyword evidence="3" id="KW-1185">Reference proteome</keyword>
<dbReference type="PANTHER" id="PTHR47650:SF2">
    <property type="entry name" value="ZINC FINGER CCCH DOMAIN-CONTAINING PROTEIN 22"/>
    <property type="match status" value="1"/>
</dbReference>
<accession>A0AAD3DM80</accession>
<evidence type="ECO:0000256" key="1">
    <source>
        <dbReference type="SAM" id="MobiDB-lite"/>
    </source>
</evidence>
<sequence>MYGSESEEEEEEGRYEGLRRGLGAGGSKGGGGGGEEGGGEEGGELDVLGHARLAAAAGALDDTALFADWEAHGRGVASRLLARMGYVRGRG</sequence>
<feature type="non-terminal residue" evidence="2">
    <location>
        <position position="91"/>
    </location>
</feature>
<evidence type="ECO:0000313" key="3">
    <source>
        <dbReference type="Proteomes" id="UP001054857"/>
    </source>
</evidence>
<dbReference type="EMBL" id="BMAR01000007">
    <property type="protein sequence ID" value="GFR44173.1"/>
    <property type="molecule type" value="Genomic_DNA"/>
</dbReference>
<reference evidence="2 3" key="1">
    <citation type="journal article" date="2021" name="Sci. Rep.">
        <title>Genome sequencing of the multicellular alga Astrephomene provides insights into convergent evolution of germ-soma differentiation.</title>
        <authorList>
            <person name="Yamashita S."/>
            <person name="Yamamoto K."/>
            <person name="Matsuzaki R."/>
            <person name="Suzuki S."/>
            <person name="Yamaguchi H."/>
            <person name="Hirooka S."/>
            <person name="Minakuchi Y."/>
            <person name="Miyagishima S."/>
            <person name="Kawachi M."/>
            <person name="Toyoda A."/>
            <person name="Nozaki H."/>
        </authorList>
    </citation>
    <scope>NUCLEOTIDE SEQUENCE [LARGE SCALE GENOMIC DNA]</scope>
    <source>
        <strain evidence="2 3">NIES-4017</strain>
    </source>
</reference>
<dbReference type="PANTHER" id="PTHR47650">
    <property type="entry name" value="ZINC FINGER CCCH DOMAIN-CONTAINING PROTEIN 22"/>
    <property type="match status" value="1"/>
</dbReference>
<comment type="caution">
    <text evidence="2">The sequence shown here is derived from an EMBL/GenBank/DDBJ whole genome shotgun (WGS) entry which is preliminary data.</text>
</comment>
<dbReference type="AlphaFoldDB" id="A0AAD3DM80"/>
<feature type="compositionally biased region" description="Acidic residues" evidence="1">
    <location>
        <begin position="1"/>
        <end position="13"/>
    </location>
</feature>
<protein>
    <submittedName>
        <fullName evidence="2">Uncharacterized protein</fullName>
    </submittedName>
</protein>
<gene>
    <name evidence="2" type="ORF">Agub_g5346</name>
</gene>
<proteinExistence type="predicted"/>
<organism evidence="2 3">
    <name type="scientific">Astrephomene gubernaculifera</name>
    <dbReference type="NCBI Taxonomy" id="47775"/>
    <lineage>
        <taxon>Eukaryota</taxon>
        <taxon>Viridiplantae</taxon>
        <taxon>Chlorophyta</taxon>
        <taxon>core chlorophytes</taxon>
        <taxon>Chlorophyceae</taxon>
        <taxon>CS clade</taxon>
        <taxon>Chlamydomonadales</taxon>
        <taxon>Astrephomenaceae</taxon>
        <taxon>Astrephomene</taxon>
    </lineage>
</organism>
<feature type="compositionally biased region" description="Gly residues" evidence="1">
    <location>
        <begin position="20"/>
        <end position="36"/>
    </location>
</feature>
<evidence type="ECO:0000313" key="2">
    <source>
        <dbReference type="EMBL" id="GFR44173.1"/>
    </source>
</evidence>
<feature type="region of interest" description="Disordered" evidence="1">
    <location>
        <begin position="1"/>
        <end position="45"/>
    </location>
</feature>